<feature type="compositionally biased region" description="Polar residues" evidence="1">
    <location>
        <begin position="1"/>
        <end position="25"/>
    </location>
</feature>
<evidence type="ECO:0000256" key="1">
    <source>
        <dbReference type="SAM" id="MobiDB-lite"/>
    </source>
</evidence>
<evidence type="ECO:0000313" key="3">
    <source>
        <dbReference type="Proteomes" id="UP000326169"/>
    </source>
</evidence>
<protein>
    <submittedName>
        <fullName evidence="2">Uncharacterized protein</fullName>
    </submittedName>
</protein>
<dbReference type="Proteomes" id="UP000326169">
    <property type="component" value="Unassembled WGS sequence"/>
</dbReference>
<dbReference type="EMBL" id="BIMW01000074">
    <property type="protein sequence ID" value="GCE93547.1"/>
    <property type="molecule type" value="Genomic_DNA"/>
</dbReference>
<evidence type="ECO:0000313" key="2">
    <source>
        <dbReference type="EMBL" id="GCE93547.1"/>
    </source>
</evidence>
<proteinExistence type="predicted"/>
<comment type="caution">
    <text evidence="2">The sequence shown here is derived from an EMBL/GenBank/DDBJ whole genome shotgun (WGS) entry which is preliminary data.</text>
</comment>
<gene>
    <name evidence="2" type="ORF">NIES46_15980</name>
</gene>
<organism evidence="2 3">
    <name type="scientific">Limnospira platensis NIES-46</name>
    <dbReference type="NCBI Taxonomy" id="1236695"/>
    <lineage>
        <taxon>Bacteria</taxon>
        <taxon>Bacillati</taxon>
        <taxon>Cyanobacteriota</taxon>
        <taxon>Cyanophyceae</taxon>
        <taxon>Oscillatoriophycideae</taxon>
        <taxon>Oscillatoriales</taxon>
        <taxon>Sirenicapillariaceae</taxon>
        <taxon>Limnospira</taxon>
    </lineage>
</organism>
<keyword evidence="3" id="KW-1185">Reference proteome</keyword>
<feature type="region of interest" description="Disordered" evidence="1">
    <location>
        <begin position="1"/>
        <end position="62"/>
    </location>
</feature>
<feature type="region of interest" description="Disordered" evidence="1">
    <location>
        <begin position="74"/>
        <end position="101"/>
    </location>
</feature>
<sequence>MTTNPIGSTSYRLATRSSSALTPALSQREREQEGEPDSRFPGANAVTHSFQPSPKDDDKPHREYILPFGKSVLIRPHPSPLPEGEGARGRRRTGFKVPLPTLRLSSGGEGFRVRATKVGCTPHRFLNQYKYNLS</sequence>
<accession>A0A5M3T3V7</accession>
<reference evidence="2 3" key="1">
    <citation type="journal article" date="2019" name="J Genomics">
        <title>The Draft Genome of a Hydrogen-producing Cyanobacterium, Arthrospira platensis NIES-46.</title>
        <authorList>
            <person name="Suzuki S."/>
            <person name="Yamaguchi H."/>
            <person name="Kawachi M."/>
        </authorList>
    </citation>
    <scope>NUCLEOTIDE SEQUENCE [LARGE SCALE GENOMIC DNA]</scope>
    <source>
        <strain evidence="2 3">NIES-46</strain>
    </source>
</reference>
<feature type="compositionally biased region" description="Basic and acidic residues" evidence="1">
    <location>
        <begin position="27"/>
        <end position="38"/>
    </location>
</feature>
<name>A0A5M3T3V7_LIMPL</name>